<dbReference type="Pfam" id="PF00001">
    <property type="entry name" value="7tm_1"/>
    <property type="match status" value="1"/>
</dbReference>
<evidence type="ECO:0000256" key="4">
    <source>
        <dbReference type="ARBA" id="ARBA00023040"/>
    </source>
</evidence>
<keyword evidence="3 8" id="KW-1133">Transmembrane helix</keyword>
<evidence type="ECO:0000256" key="6">
    <source>
        <dbReference type="ARBA" id="ARBA00023170"/>
    </source>
</evidence>
<dbReference type="Gene3D" id="1.20.1070.10">
    <property type="entry name" value="Rhodopsin 7-helix transmembrane proteins"/>
    <property type="match status" value="1"/>
</dbReference>
<feature type="transmembrane region" description="Helical" evidence="8">
    <location>
        <begin position="286"/>
        <end position="314"/>
    </location>
</feature>
<evidence type="ECO:0000256" key="1">
    <source>
        <dbReference type="ARBA" id="ARBA00004370"/>
    </source>
</evidence>
<comment type="caution">
    <text evidence="10">The sequence shown here is derived from an EMBL/GenBank/DDBJ whole genome shotgun (WGS) entry which is preliminary data.</text>
</comment>
<dbReference type="SUPFAM" id="SSF81321">
    <property type="entry name" value="Family A G protein-coupled receptor-like"/>
    <property type="match status" value="1"/>
</dbReference>
<dbReference type="FunFam" id="1.20.1070.10:FF:000408">
    <property type="entry name" value="Olfactory receptor 59"/>
    <property type="match status" value="1"/>
</dbReference>
<evidence type="ECO:0000256" key="2">
    <source>
        <dbReference type="ARBA" id="ARBA00022692"/>
    </source>
</evidence>
<dbReference type="PROSITE" id="PS50262">
    <property type="entry name" value="G_PROTEIN_RECEP_F1_2"/>
    <property type="match status" value="1"/>
</dbReference>
<evidence type="ECO:0000256" key="3">
    <source>
        <dbReference type="ARBA" id="ARBA00022989"/>
    </source>
</evidence>
<keyword evidence="6 10" id="KW-0675">Receptor</keyword>
<reference evidence="10" key="1">
    <citation type="journal article" date="2021" name="Evol. Appl.">
        <title>The genome of the Pyrenean desman and the effects of bottlenecks and inbreeding on the genomic landscape of an endangered species.</title>
        <authorList>
            <person name="Escoda L."/>
            <person name="Castresana J."/>
        </authorList>
    </citation>
    <scope>NUCLEOTIDE SEQUENCE</scope>
    <source>
        <strain evidence="10">IBE-C5619</strain>
    </source>
</reference>
<dbReference type="PRINTS" id="PR00237">
    <property type="entry name" value="GPCRRHODOPSN"/>
</dbReference>
<dbReference type="InterPro" id="IPR017452">
    <property type="entry name" value="GPCR_Rhodpsn_7TM"/>
</dbReference>
<sequence>MSWHSQRKGSILECMTAVTASPKPVYTPQNTQTHAVVFVPRSRVSTGAGHARIPGWAALVLHPNFTLSVCVFRLTFKAQISACNGGSTARGFPSMKNPNMALLGARHVPKSTSEVNASLIAPLVSEFQSPSSAIQGGIQTSRVLSLRDPTSLCLYYMEPGNDTQISEFLLLGLLKEPELQPLIYGLFLFMYLITVLGNLLIILAVIFDPRLHTPMYFFLANLSLVDICFTSSTIPKMLLNIQTKNKVITYECCIMQIYFVLFFAVLDDFLLTVMAYDRYVAICHPLHYTVIMNPRLCGLLVLLSCTMSALHSLLQSLMVLRLSFCTDLAIPHFFCELNKEETTAPPPEVLVAGSPPGASSPQPQQEAGGSLAHWLVLSLRRGSIRLSEDPEVAADDTEAAPLLSHTIAKQQLYSPLEISALAHMAPPTSVQPLGQETFADGMGPGEIHWDSLEKNMCCLKKLEDVTRCTHLRMPTPYSSDQSSGVGAGPQASIIDTNGGRPRCYPREPSRRWVPEEPRRGGKAAARGPSGNNLTRPRGTRVRPEQPGRPHAATNGGESHLGRCGARWMRETDLHFRFRCPHREPQLEPSLCAETWTE</sequence>
<name>A0A8J6DVA1_GALPY</name>
<feature type="transmembrane region" description="Helical" evidence="8">
    <location>
        <begin position="213"/>
        <end position="235"/>
    </location>
</feature>
<keyword evidence="2 8" id="KW-0812">Transmembrane</keyword>
<dbReference type="GO" id="GO:0016020">
    <property type="term" value="C:membrane"/>
    <property type="evidence" value="ECO:0007669"/>
    <property type="project" value="UniProtKB-SubCell"/>
</dbReference>
<organism evidence="10 11">
    <name type="scientific">Galemys pyrenaicus</name>
    <name type="common">Iberian desman</name>
    <name type="synonym">Pyrenean desman</name>
    <dbReference type="NCBI Taxonomy" id="202257"/>
    <lineage>
        <taxon>Eukaryota</taxon>
        <taxon>Metazoa</taxon>
        <taxon>Chordata</taxon>
        <taxon>Craniata</taxon>
        <taxon>Vertebrata</taxon>
        <taxon>Euteleostomi</taxon>
        <taxon>Mammalia</taxon>
        <taxon>Eutheria</taxon>
        <taxon>Laurasiatheria</taxon>
        <taxon>Eulipotyphla</taxon>
        <taxon>Talpidae</taxon>
        <taxon>Galemys</taxon>
    </lineage>
</organism>
<feature type="region of interest" description="Disordered" evidence="7">
    <location>
        <begin position="476"/>
        <end position="562"/>
    </location>
</feature>
<dbReference type="InterPro" id="IPR000276">
    <property type="entry name" value="GPCR_Rhodpsn"/>
</dbReference>
<dbReference type="AlphaFoldDB" id="A0A8J6DVA1"/>
<dbReference type="OrthoDB" id="5967130at2759"/>
<dbReference type="GO" id="GO:0004930">
    <property type="term" value="F:G protein-coupled receptor activity"/>
    <property type="evidence" value="ECO:0007669"/>
    <property type="project" value="UniProtKB-KW"/>
</dbReference>
<evidence type="ECO:0000256" key="8">
    <source>
        <dbReference type="SAM" id="Phobius"/>
    </source>
</evidence>
<comment type="subcellular location">
    <subcellularLocation>
        <location evidence="1">Membrane</location>
    </subcellularLocation>
</comment>
<evidence type="ECO:0000313" key="10">
    <source>
        <dbReference type="EMBL" id="KAG8523207.1"/>
    </source>
</evidence>
<feature type="compositionally biased region" description="Basic and acidic residues" evidence="7">
    <location>
        <begin position="504"/>
        <end position="519"/>
    </location>
</feature>
<feature type="domain" description="G-protein coupled receptors family 1 profile" evidence="9">
    <location>
        <begin position="197"/>
        <end position="338"/>
    </location>
</feature>
<protein>
    <submittedName>
        <fullName evidence="10">Olfactory receptor 7A5</fullName>
    </submittedName>
</protein>
<keyword evidence="11" id="KW-1185">Reference proteome</keyword>
<evidence type="ECO:0000256" key="7">
    <source>
        <dbReference type="SAM" id="MobiDB-lite"/>
    </source>
</evidence>
<proteinExistence type="predicted"/>
<keyword evidence="4" id="KW-0297">G-protein coupled receptor</keyword>
<evidence type="ECO:0000256" key="5">
    <source>
        <dbReference type="ARBA" id="ARBA00023136"/>
    </source>
</evidence>
<gene>
    <name evidence="10" type="ORF">J0S82_014341</name>
</gene>
<feature type="transmembrane region" description="Helical" evidence="8">
    <location>
        <begin position="182"/>
        <end position="207"/>
    </location>
</feature>
<evidence type="ECO:0000313" key="11">
    <source>
        <dbReference type="Proteomes" id="UP000700334"/>
    </source>
</evidence>
<dbReference type="EMBL" id="JAGFMF010011417">
    <property type="protein sequence ID" value="KAG8523207.1"/>
    <property type="molecule type" value="Genomic_DNA"/>
</dbReference>
<accession>A0A8J6DVA1</accession>
<evidence type="ECO:0000259" key="9">
    <source>
        <dbReference type="PROSITE" id="PS50262"/>
    </source>
</evidence>
<feature type="transmembrane region" description="Helical" evidence="8">
    <location>
        <begin position="247"/>
        <end position="266"/>
    </location>
</feature>
<keyword evidence="5 8" id="KW-0472">Membrane</keyword>
<keyword evidence="4" id="KW-0807">Transducer</keyword>
<dbReference type="PANTHER" id="PTHR48001">
    <property type="entry name" value="OLFACTORY RECEPTOR"/>
    <property type="match status" value="1"/>
</dbReference>
<dbReference type="Proteomes" id="UP000700334">
    <property type="component" value="Unassembled WGS sequence"/>
</dbReference>